<dbReference type="NCBIfam" id="TIGR00445">
    <property type="entry name" value="mraY"/>
    <property type="match status" value="1"/>
</dbReference>
<feature type="transmembrane region" description="Helical" evidence="7">
    <location>
        <begin position="74"/>
        <end position="92"/>
    </location>
</feature>
<proteinExistence type="inferred from homology"/>
<evidence type="ECO:0000256" key="7">
    <source>
        <dbReference type="HAMAP-Rule" id="MF_00038"/>
    </source>
</evidence>
<reference evidence="11" key="1">
    <citation type="submission" date="2017-09" db="EMBL/GenBank/DDBJ databases">
        <title>Depth-based differentiation of microbial function through sediment-hosted aquifers and enrichment of novel symbionts in the deep terrestrial subsurface.</title>
        <authorList>
            <person name="Probst A.J."/>
            <person name="Ladd B."/>
            <person name="Jarett J.K."/>
            <person name="Geller-Mcgrath D.E."/>
            <person name="Sieber C.M.K."/>
            <person name="Emerson J.B."/>
            <person name="Anantharaman K."/>
            <person name="Thomas B.C."/>
            <person name="Malmstrom R."/>
            <person name="Stieglmeier M."/>
            <person name="Klingl A."/>
            <person name="Woyke T."/>
            <person name="Ryan C.M."/>
            <person name="Banfield J.F."/>
        </authorList>
    </citation>
    <scope>NUCLEOTIDE SEQUENCE [LARGE SCALE GENOMIC DNA]</scope>
</reference>
<dbReference type="EMBL" id="PEZW01000009">
    <property type="protein sequence ID" value="PIS07884.1"/>
    <property type="molecule type" value="Genomic_DNA"/>
</dbReference>
<dbReference type="InterPro" id="IPR003524">
    <property type="entry name" value="PNAcMuramoyl-5peptid_Trfase"/>
</dbReference>
<feature type="transmembrane region" description="Helical" evidence="7">
    <location>
        <begin position="170"/>
        <end position="186"/>
    </location>
</feature>
<protein>
    <recommendedName>
        <fullName evidence="7 8">Phospho-N-acetylmuramoyl-pentapeptide-transferase</fullName>
        <ecNumber evidence="7 8">2.7.8.13</ecNumber>
    </recommendedName>
    <alternativeName>
        <fullName evidence="7">UDP-MurNAc-pentapeptide phosphotransferase</fullName>
    </alternativeName>
</protein>
<keyword evidence="4 7" id="KW-0812">Transmembrane</keyword>
<comment type="catalytic activity">
    <reaction evidence="7">
        <text>UDP-N-acetyl-alpha-D-muramoyl-L-alanyl-gamma-D-glutamyl-meso-2,6-diaminopimeloyl-D-alanyl-D-alanine + di-trans,octa-cis-undecaprenyl phosphate = di-trans,octa-cis-undecaprenyl diphospho-N-acetyl-alpha-D-muramoyl-L-alanyl-D-glutamyl-meso-2,6-diaminopimeloyl-D-alanyl-D-alanine + UMP</text>
        <dbReference type="Rhea" id="RHEA:28386"/>
        <dbReference type="ChEBI" id="CHEBI:57865"/>
        <dbReference type="ChEBI" id="CHEBI:60392"/>
        <dbReference type="ChEBI" id="CHEBI:61386"/>
        <dbReference type="ChEBI" id="CHEBI:61387"/>
        <dbReference type="EC" id="2.7.8.13"/>
    </reaction>
</comment>
<dbReference type="EC" id="2.7.8.13" evidence="7 8"/>
<keyword evidence="7 9" id="KW-0460">Magnesium</keyword>
<comment type="similarity">
    <text evidence="2 7">Belongs to the glycosyltransferase 4 family. MraY subfamily.</text>
</comment>
<comment type="caution">
    <text evidence="10">The sequence shown here is derived from an EMBL/GenBank/DDBJ whole genome shotgun (WGS) entry which is preliminary data.</text>
</comment>
<evidence type="ECO:0000256" key="8">
    <source>
        <dbReference type="NCBIfam" id="TIGR00445"/>
    </source>
</evidence>
<dbReference type="GO" id="GO:0008360">
    <property type="term" value="P:regulation of cell shape"/>
    <property type="evidence" value="ECO:0007669"/>
    <property type="project" value="UniProtKB-KW"/>
</dbReference>
<keyword evidence="7" id="KW-0131">Cell cycle</keyword>
<keyword evidence="7" id="KW-0132">Cell division</keyword>
<evidence type="ECO:0000256" key="5">
    <source>
        <dbReference type="ARBA" id="ARBA00022989"/>
    </source>
</evidence>
<dbReference type="GO" id="GO:0008963">
    <property type="term" value="F:phospho-N-acetylmuramoyl-pentapeptide-transferase activity"/>
    <property type="evidence" value="ECO:0007669"/>
    <property type="project" value="UniProtKB-UniRule"/>
</dbReference>
<dbReference type="UniPathway" id="UPA00219"/>
<comment type="subcellular location">
    <subcellularLocation>
        <location evidence="7">Cell membrane</location>
        <topology evidence="7">Multi-pass membrane protein</topology>
    </subcellularLocation>
    <subcellularLocation>
        <location evidence="1">Membrane</location>
        <topology evidence="1">Multi-pass membrane protein</topology>
    </subcellularLocation>
</comment>
<evidence type="ECO:0000256" key="2">
    <source>
        <dbReference type="ARBA" id="ARBA00005583"/>
    </source>
</evidence>
<comment type="pathway">
    <text evidence="7">Cell wall biogenesis; peptidoglycan biosynthesis.</text>
</comment>
<dbReference type="HAMAP" id="MF_00038">
    <property type="entry name" value="MraY"/>
    <property type="match status" value="1"/>
</dbReference>
<keyword evidence="7 9" id="KW-0479">Metal-binding</keyword>
<feature type="binding site" evidence="9">
    <location>
        <position position="188"/>
    </location>
    <ligand>
        <name>Mg(2+)</name>
        <dbReference type="ChEBI" id="CHEBI:18420"/>
    </ligand>
</feature>
<dbReference type="Proteomes" id="UP000231382">
    <property type="component" value="Unassembled WGS sequence"/>
</dbReference>
<evidence type="ECO:0000256" key="6">
    <source>
        <dbReference type="ARBA" id="ARBA00023136"/>
    </source>
</evidence>
<comment type="cofactor">
    <cofactor evidence="7 9">
        <name>Mg(2+)</name>
        <dbReference type="ChEBI" id="CHEBI:18420"/>
    </cofactor>
</comment>
<keyword evidence="7" id="KW-1003">Cell membrane</keyword>
<evidence type="ECO:0000256" key="3">
    <source>
        <dbReference type="ARBA" id="ARBA00022679"/>
    </source>
</evidence>
<dbReference type="GO" id="GO:0005886">
    <property type="term" value="C:plasma membrane"/>
    <property type="evidence" value="ECO:0007669"/>
    <property type="project" value="UniProtKB-SubCell"/>
</dbReference>
<feature type="binding site" evidence="9">
    <location>
        <position position="248"/>
    </location>
    <ligand>
        <name>Mg(2+)</name>
        <dbReference type="ChEBI" id="CHEBI:18420"/>
    </ligand>
</feature>
<name>A0A2H0W792_9BACT</name>
<feature type="transmembrane region" description="Helical" evidence="7">
    <location>
        <begin position="323"/>
        <end position="341"/>
    </location>
</feature>
<keyword evidence="5 7" id="KW-1133">Transmembrane helix</keyword>
<feature type="transmembrane region" description="Helical" evidence="7">
    <location>
        <begin position="98"/>
        <end position="117"/>
    </location>
</feature>
<evidence type="ECO:0000313" key="11">
    <source>
        <dbReference type="Proteomes" id="UP000231382"/>
    </source>
</evidence>
<dbReference type="GO" id="GO:0051301">
    <property type="term" value="P:cell division"/>
    <property type="evidence" value="ECO:0007669"/>
    <property type="project" value="UniProtKB-KW"/>
</dbReference>
<dbReference type="AlphaFoldDB" id="A0A2H0W792"/>
<evidence type="ECO:0000256" key="9">
    <source>
        <dbReference type="PIRSR" id="PIRSR600715-1"/>
    </source>
</evidence>
<dbReference type="Pfam" id="PF00953">
    <property type="entry name" value="Glycos_transf_4"/>
    <property type="match status" value="1"/>
</dbReference>
<organism evidence="10 11">
    <name type="scientific">Candidatus Berkelbacteria bacterium CG10_big_fil_rev_8_21_14_0_10_43_13</name>
    <dbReference type="NCBI Taxonomy" id="1974514"/>
    <lineage>
        <taxon>Bacteria</taxon>
        <taxon>Candidatus Berkelbacteria</taxon>
    </lineage>
</organism>
<keyword evidence="7" id="KW-0133">Cell shape</keyword>
<keyword evidence="7" id="KW-0573">Peptidoglycan synthesis</keyword>
<dbReference type="GO" id="GO:0046872">
    <property type="term" value="F:metal ion binding"/>
    <property type="evidence" value="ECO:0007669"/>
    <property type="project" value="UniProtKB-KW"/>
</dbReference>
<evidence type="ECO:0000256" key="4">
    <source>
        <dbReference type="ARBA" id="ARBA00022692"/>
    </source>
</evidence>
<dbReference type="InterPro" id="IPR018480">
    <property type="entry name" value="PNAcMuramoyl-5peptid_Trfase_CS"/>
</dbReference>
<dbReference type="GO" id="GO:0009252">
    <property type="term" value="P:peptidoglycan biosynthetic process"/>
    <property type="evidence" value="ECO:0007669"/>
    <property type="project" value="UniProtKB-UniRule"/>
</dbReference>
<dbReference type="Pfam" id="PF10555">
    <property type="entry name" value="MraY_sig1"/>
    <property type="match status" value="1"/>
</dbReference>
<dbReference type="CDD" id="cd06852">
    <property type="entry name" value="GT_MraY"/>
    <property type="match status" value="1"/>
</dbReference>
<dbReference type="GO" id="GO:0071555">
    <property type="term" value="P:cell wall organization"/>
    <property type="evidence" value="ECO:0007669"/>
    <property type="project" value="UniProtKB-KW"/>
</dbReference>
<feature type="transmembrane region" description="Helical" evidence="7">
    <location>
        <begin position="269"/>
        <end position="290"/>
    </location>
</feature>
<keyword evidence="6 7" id="KW-0472">Membrane</keyword>
<evidence type="ECO:0000256" key="1">
    <source>
        <dbReference type="ARBA" id="ARBA00004141"/>
    </source>
</evidence>
<feature type="transmembrane region" description="Helical" evidence="7">
    <location>
        <begin position="218"/>
        <end position="237"/>
    </location>
</feature>
<keyword evidence="7" id="KW-0961">Cell wall biogenesis/degradation</keyword>
<accession>A0A2H0W792</accession>
<dbReference type="PANTHER" id="PTHR22926">
    <property type="entry name" value="PHOSPHO-N-ACETYLMURAMOYL-PENTAPEPTIDE-TRANSFERASE"/>
    <property type="match status" value="1"/>
</dbReference>
<feature type="transmembrane region" description="Helical" evidence="7">
    <location>
        <begin position="137"/>
        <end position="158"/>
    </location>
</feature>
<keyword evidence="3 7" id="KW-0808">Transferase</keyword>
<feature type="transmembrane region" description="Helical" evidence="7">
    <location>
        <begin position="193"/>
        <end position="212"/>
    </location>
</feature>
<dbReference type="PANTHER" id="PTHR22926:SF5">
    <property type="entry name" value="PHOSPHO-N-ACETYLMURAMOYL-PENTAPEPTIDE-TRANSFERASE HOMOLOG"/>
    <property type="match status" value="1"/>
</dbReference>
<gene>
    <name evidence="7 10" type="primary">mraY</name>
    <name evidence="10" type="ORF">COT78_01470</name>
</gene>
<evidence type="ECO:0000313" key="10">
    <source>
        <dbReference type="EMBL" id="PIS07884.1"/>
    </source>
</evidence>
<sequence>MGDRMSIVKAFYIQPDDLMRMSWFALVAFLVAIVLTPILTRFLYKNKIAKRIRASADAPIYSALHQKKDGTPTMGGLLIWITVAILTILFNLSRSATWLPLFCLVATGIVGAIDDLWNVRGIGEKGGGLSIKQKFPVYAVIAAVGAWWFYSKLGWNIIHIPAVGDFTIGAWYIPLFIAVLVWIAFASNETDGLDGLAGGIFALCYSAYAIIALTQGRIGLAVFCATVVGALFSFLWFNIPPARFFMGDTGSMSLGMTLGVVAFLTNSVIAFFVITAVFSIEGLSFIIQFLSKKIRKKKVFLSSPLHHHFEAIGWPEYKITMRFWIISAVFTVAGMALALIGRGTLS</sequence>
<dbReference type="GO" id="GO:0051992">
    <property type="term" value="F:UDP-N-acetylmuramoyl-L-alanyl-D-glutamyl-meso-2,6-diaminopimelyl-D-alanyl-D-alanine:undecaprenyl-phosphate transferase activity"/>
    <property type="evidence" value="ECO:0007669"/>
    <property type="project" value="RHEA"/>
</dbReference>
<dbReference type="InterPro" id="IPR000715">
    <property type="entry name" value="Glycosyl_transferase_4"/>
</dbReference>
<comment type="function">
    <text evidence="7">Catalyzes the initial step of the lipid cycle reactions in the biosynthesis of the cell wall peptidoglycan: transfers peptidoglycan precursor phospho-MurNAc-pentapeptide from UDP-MurNAc-pentapeptide onto the lipid carrier undecaprenyl phosphate, yielding undecaprenyl-pyrophosphoryl-MurNAc-pentapeptide, known as lipid I.</text>
</comment>
<feature type="transmembrane region" description="Helical" evidence="7">
    <location>
        <begin position="23"/>
        <end position="44"/>
    </location>
</feature>